<name>A0A8J3PT02_9ACTN</name>
<dbReference type="EMBL" id="BONV01000006">
    <property type="protein sequence ID" value="GIG78971.1"/>
    <property type="molecule type" value="Genomic_DNA"/>
</dbReference>
<keyword evidence="1" id="KW-0812">Transmembrane</keyword>
<proteinExistence type="predicted"/>
<feature type="transmembrane region" description="Helical" evidence="1">
    <location>
        <begin position="147"/>
        <end position="178"/>
    </location>
</feature>
<accession>A0A8J3PT02</accession>
<keyword evidence="1" id="KW-1133">Transmembrane helix</keyword>
<feature type="transmembrane region" description="Helical" evidence="1">
    <location>
        <begin position="12"/>
        <end position="34"/>
    </location>
</feature>
<evidence type="ECO:0000313" key="3">
    <source>
        <dbReference type="Proteomes" id="UP000630097"/>
    </source>
</evidence>
<dbReference type="RefSeq" id="WP_203882445.1">
    <property type="nucleotide sequence ID" value="NZ_BAABHH010000009.1"/>
</dbReference>
<keyword evidence="3" id="KW-1185">Reference proteome</keyword>
<comment type="caution">
    <text evidence="2">The sequence shown here is derived from an EMBL/GenBank/DDBJ whole genome shotgun (WGS) entry which is preliminary data.</text>
</comment>
<protein>
    <submittedName>
        <fullName evidence="2">Uncharacterized protein</fullName>
    </submittedName>
</protein>
<feature type="transmembrane region" description="Helical" evidence="1">
    <location>
        <begin position="82"/>
        <end position="104"/>
    </location>
</feature>
<evidence type="ECO:0000256" key="1">
    <source>
        <dbReference type="SAM" id="Phobius"/>
    </source>
</evidence>
<sequence length="196" mass="21074">MRNLVNRLAGVPLQAVGAALLLGAALMTAQYAIVDHVHSAGLPEPEQWIGRVTVQWYWVLFPFAFIALWARRRDRERRLGSVGAAMQTSAPLAHIVVTVAAIVWGGVLGRGDLPDAFMVIEMLTYVFYLGVLVSGVAFLLDKGARWWGAAVIGGLVLGFVVQYTDSVILAVFGVALIVQGLRRPAPLAVPETSGAR</sequence>
<keyword evidence="1" id="KW-0472">Membrane</keyword>
<gene>
    <name evidence="2" type="ORF">Pka01_20980</name>
</gene>
<feature type="transmembrane region" description="Helical" evidence="1">
    <location>
        <begin position="116"/>
        <end position="140"/>
    </location>
</feature>
<dbReference type="AlphaFoldDB" id="A0A8J3PT02"/>
<reference evidence="2 3" key="1">
    <citation type="submission" date="2021-01" db="EMBL/GenBank/DDBJ databases">
        <title>Whole genome shotgun sequence of Planotetraspora kaengkrachanensis NBRC 104272.</title>
        <authorList>
            <person name="Komaki H."/>
            <person name="Tamura T."/>
        </authorList>
    </citation>
    <scope>NUCLEOTIDE SEQUENCE [LARGE SCALE GENOMIC DNA]</scope>
    <source>
        <strain evidence="2 3">NBRC 104272</strain>
    </source>
</reference>
<organism evidence="2 3">
    <name type="scientific">Planotetraspora kaengkrachanensis</name>
    <dbReference type="NCBI Taxonomy" id="575193"/>
    <lineage>
        <taxon>Bacteria</taxon>
        <taxon>Bacillati</taxon>
        <taxon>Actinomycetota</taxon>
        <taxon>Actinomycetes</taxon>
        <taxon>Streptosporangiales</taxon>
        <taxon>Streptosporangiaceae</taxon>
        <taxon>Planotetraspora</taxon>
    </lineage>
</organism>
<evidence type="ECO:0000313" key="2">
    <source>
        <dbReference type="EMBL" id="GIG78971.1"/>
    </source>
</evidence>
<dbReference type="Proteomes" id="UP000630097">
    <property type="component" value="Unassembled WGS sequence"/>
</dbReference>
<feature type="transmembrane region" description="Helical" evidence="1">
    <location>
        <begin position="54"/>
        <end position="70"/>
    </location>
</feature>